<name>A0A151ABU6_9CLOT</name>
<organism evidence="1 2">
    <name type="scientific">Clostridium tepidiprofundi DSM 19306</name>
    <dbReference type="NCBI Taxonomy" id="1121338"/>
    <lineage>
        <taxon>Bacteria</taxon>
        <taxon>Bacillati</taxon>
        <taxon>Bacillota</taxon>
        <taxon>Clostridia</taxon>
        <taxon>Eubacteriales</taxon>
        <taxon>Clostridiaceae</taxon>
        <taxon>Clostridium</taxon>
    </lineage>
</organism>
<dbReference type="AlphaFoldDB" id="A0A151ABU6"/>
<gene>
    <name evidence="1" type="ORF">CLTEP_28150</name>
</gene>
<proteinExistence type="predicted"/>
<protein>
    <submittedName>
        <fullName evidence="1">Uncharacterized protein</fullName>
    </submittedName>
</protein>
<evidence type="ECO:0000313" key="1">
    <source>
        <dbReference type="EMBL" id="KYH25089.1"/>
    </source>
</evidence>
<keyword evidence="2" id="KW-1185">Reference proteome</keyword>
<dbReference type="Proteomes" id="UP000075531">
    <property type="component" value="Unassembled WGS sequence"/>
</dbReference>
<dbReference type="PATRIC" id="fig|1121338.3.peg.2981"/>
<dbReference type="EMBL" id="LTBA01000141">
    <property type="protein sequence ID" value="KYH25089.1"/>
    <property type="molecule type" value="Genomic_DNA"/>
</dbReference>
<dbReference type="RefSeq" id="WP_066827710.1">
    <property type="nucleotide sequence ID" value="NZ_LTBA01000141.1"/>
</dbReference>
<sequence>MVYKLIIHTGVENKIKSLTAENSEVKNLFIHTGEDDRTKHPVIGKQEYFVNYVLDSGKFRSEKYDKAGITC</sequence>
<evidence type="ECO:0000313" key="2">
    <source>
        <dbReference type="Proteomes" id="UP000075531"/>
    </source>
</evidence>
<accession>A0A151ABU6</accession>
<reference evidence="1 2" key="1">
    <citation type="submission" date="2016-02" db="EMBL/GenBank/DDBJ databases">
        <title>Genome sequence of Clostridium tepidiprofundi DSM 19306.</title>
        <authorList>
            <person name="Poehlein A."/>
            <person name="Daniel R."/>
        </authorList>
    </citation>
    <scope>NUCLEOTIDE SEQUENCE [LARGE SCALE GENOMIC DNA]</scope>
    <source>
        <strain evidence="1 2">DSM 19306</strain>
    </source>
</reference>
<comment type="caution">
    <text evidence="1">The sequence shown here is derived from an EMBL/GenBank/DDBJ whole genome shotgun (WGS) entry which is preliminary data.</text>
</comment>